<gene>
    <name evidence="1" type="ORF">CA984_12785</name>
</gene>
<accession>A0A243RQ07</accession>
<dbReference type="PANTHER" id="PTHR43544">
    <property type="entry name" value="SHORT-CHAIN DEHYDROGENASE/REDUCTASE"/>
    <property type="match status" value="1"/>
</dbReference>
<dbReference type="GO" id="GO:0016491">
    <property type="term" value="F:oxidoreductase activity"/>
    <property type="evidence" value="ECO:0007669"/>
    <property type="project" value="TreeGrafter"/>
</dbReference>
<reference evidence="1 2" key="1">
    <citation type="submission" date="2017-05" db="EMBL/GenBank/DDBJ databases">
        <title>Biotechnological potential of actinobacteria isolated from South African environments.</title>
        <authorList>
            <person name="Le Roes-Hill M."/>
            <person name="Prins A."/>
            <person name="Durrell K.A."/>
        </authorList>
    </citation>
    <scope>NUCLEOTIDE SEQUENCE [LARGE SCALE GENOMIC DNA]</scope>
    <source>
        <strain evidence="1">M26</strain>
    </source>
</reference>
<sequence length="474" mass="51006">MDSETVWTVLRALGEARRLPLDDPDRRWIAHAALALVRDGQRRRKQDRDHVAKEADAAVLAATPMGSPDRVIDVPISERPVGEPAGELRRARRCYVCKEPFTRVGSLYHLLCPLCAASNAARRTARTDLSGRRALVTGGRTKIGHQLALKMLRDGAHVTVTTRFPADAVRRFAGTGDWAGRLEVVGIDLRDPRQVIALCDRFLSAGDPLDILVNNAAQTLRRPPSAYAALAEGERAGLPPGAAAVPGFVPGLPMSTPDDGVWGLPVSNPGDADRDPPGLPVSPSGGAVGDLRGLPLSRPDDVALGLPDASGLLPDMSVRNSWSARIGEVDPAELLEVQLVNAVAPFLLIDRLLPLLLAAPFPRRYIVNVSAVEGQFAVPNKTGRHPHTNMAKAGLNMLTRTSAADLARQGVYMCSVDTGWITDENPVPVRERLDRRTPLDVIDGAARVYDPIVRGEAGDPVQGVFLKDYAEAPW</sequence>
<dbReference type="Pfam" id="PF13561">
    <property type="entry name" value="adh_short_C2"/>
    <property type="match status" value="1"/>
</dbReference>
<dbReference type="InterPro" id="IPR036291">
    <property type="entry name" value="NAD(P)-bd_dom_sf"/>
</dbReference>
<dbReference type="Pfam" id="PF00106">
    <property type="entry name" value="adh_short"/>
    <property type="match status" value="1"/>
</dbReference>
<dbReference type="InterPro" id="IPR002347">
    <property type="entry name" value="SDR_fam"/>
</dbReference>
<dbReference type="Gene3D" id="3.40.50.720">
    <property type="entry name" value="NAD(P)-binding Rossmann-like Domain"/>
    <property type="match status" value="2"/>
</dbReference>
<proteinExistence type="predicted"/>
<dbReference type="GO" id="GO:0005737">
    <property type="term" value="C:cytoplasm"/>
    <property type="evidence" value="ECO:0007669"/>
    <property type="project" value="TreeGrafter"/>
</dbReference>
<evidence type="ECO:0000313" key="1">
    <source>
        <dbReference type="EMBL" id="OUC97004.1"/>
    </source>
</evidence>
<evidence type="ECO:0000313" key="2">
    <source>
        <dbReference type="Proteomes" id="UP000194761"/>
    </source>
</evidence>
<dbReference type="EMBL" id="NGFP01000046">
    <property type="protein sequence ID" value="OUC97004.1"/>
    <property type="molecule type" value="Genomic_DNA"/>
</dbReference>
<keyword evidence="2" id="KW-1185">Reference proteome</keyword>
<dbReference type="SUPFAM" id="SSF51735">
    <property type="entry name" value="NAD(P)-binding Rossmann-fold domains"/>
    <property type="match status" value="1"/>
</dbReference>
<dbReference type="PANTHER" id="PTHR43544:SF2">
    <property type="entry name" value="OXIDOREDUCTASE"/>
    <property type="match status" value="1"/>
</dbReference>
<dbReference type="Proteomes" id="UP000194761">
    <property type="component" value="Unassembled WGS sequence"/>
</dbReference>
<dbReference type="InterPro" id="IPR051468">
    <property type="entry name" value="Fungal_SecMetab_SDRs"/>
</dbReference>
<dbReference type="RefSeq" id="WP_086571578.1">
    <property type="nucleotide sequence ID" value="NZ_NGFP01000046.1"/>
</dbReference>
<comment type="caution">
    <text evidence="1">The sequence shown here is derived from an EMBL/GenBank/DDBJ whole genome shotgun (WGS) entry which is preliminary data.</text>
</comment>
<organism evidence="1 2">
    <name type="scientific">Streptosporangium minutum</name>
    <dbReference type="NCBI Taxonomy" id="569862"/>
    <lineage>
        <taxon>Bacteria</taxon>
        <taxon>Bacillati</taxon>
        <taxon>Actinomycetota</taxon>
        <taxon>Actinomycetes</taxon>
        <taxon>Streptosporangiales</taxon>
        <taxon>Streptosporangiaceae</taxon>
        <taxon>Streptosporangium</taxon>
    </lineage>
</organism>
<dbReference type="AlphaFoldDB" id="A0A243RQ07"/>
<protein>
    <submittedName>
        <fullName evidence="1">Short-chain dehydrogenase</fullName>
    </submittedName>
</protein>
<name>A0A243RQ07_9ACTN</name>